<dbReference type="InterPro" id="IPR051922">
    <property type="entry name" value="Bact_Sporulation_Assoc"/>
</dbReference>
<comment type="caution">
    <text evidence="2">The sequence shown here is derived from an EMBL/GenBank/DDBJ whole genome shotgun (WGS) entry which is preliminary data.</text>
</comment>
<organism evidence="2 3">
    <name type="scientific">bacterium (Candidatus Blackallbacteria) CG17_big_fil_post_rev_8_21_14_2_50_48_46</name>
    <dbReference type="NCBI Taxonomy" id="2014261"/>
    <lineage>
        <taxon>Bacteria</taxon>
        <taxon>Candidatus Blackallbacteria</taxon>
    </lineage>
</organism>
<dbReference type="AlphaFoldDB" id="A0A2M7FXF9"/>
<dbReference type="Proteomes" id="UP000231019">
    <property type="component" value="Unassembled WGS sequence"/>
</dbReference>
<evidence type="ECO:0000313" key="2">
    <source>
        <dbReference type="EMBL" id="PIW13975.1"/>
    </source>
</evidence>
<dbReference type="EMBL" id="PFFQ01000065">
    <property type="protein sequence ID" value="PIW13975.1"/>
    <property type="molecule type" value="Genomic_DNA"/>
</dbReference>
<reference evidence="2 3" key="1">
    <citation type="submission" date="2017-09" db="EMBL/GenBank/DDBJ databases">
        <title>Depth-based differentiation of microbial function through sediment-hosted aquifers and enrichment of novel symbionts in the deep terrestrial subsurface.</title>
        <authorList>
            <person name="Probst A.J."/>
            <person name="Ladd B."/>
            <person name="Jarett J.K."/>
            <person name="Geller-Mcgrath D.E."/>
            <person name="Sieber C.M."/>
            <person name="Emerson J.B."/>
            <person name="Anantharaman K."/>
            <person name="Thomas B.C."/>
            <person name="Malmstrom R."/>
            <person name="Stieglmeier M."/>
            <person name="Klingl A."/>
            <person name="Woyke T."/>
            <person name="Ryan C.M."/>
            <person name="Banfield J.F."/>
        </authorList>
    </citation>
    <scope>NUCLEOTIDE SEQUENCE [LARGE SCALE GENOMIC DNA]</scope>
    <source>
        <strain evidence="2">CG17_big_fil_post_rev_8_21_14_2_50_48_46</strain>
    </source>
</reference>
<protein>
    <recommendedName>
        <fullName evidence="1">Sporulation stage II protein D amidase enhancer LytB N-terminal domain-containing protein</fullName>
    </recommendedName>
</protein>
<evidence type="ECO:0000259" key="1">
    <source>
        <dbReference type="Pfam" id="PF08486"/>
    </source>
</evidence>
<evidence type="ECO:0000313" key="3">
    <source>
        <dbReference type="Proteomes" id="UP000231019"/>
    </source>
</evidence>
<dbReference type="NCBIfam" id="TIGR02669">
    <property type="entry name" value="SpoIID_LytB"/>
    <property type="match status" value="1"/>
</dbReference>
<dbReference type="PANTHER" id="PTHR30032:SF4">
    <property type="entry name" value="AMIDASE ENHANCER"/>
    <property type="match status" value="1"/>
</dbReference>
<dbReference type="Pfam" id="PF08486">
    <property type="entry name" value="SpoIID"/>
    <property type="match status" value="1"/>
</dbReference>
<dbReference type="GO" id="GO:0030435">
    <property type="term" value="P:sporulation resulting in formation of a cellular spore"/>
    <property type="evidence" value="ECO:0007669"/>
    <property type="project" value="InterPro"/>
</dbReference>
<name>A0A2M7FXF9_9BACT</name>
<dbReference type="InterPro" id="IPR013693">
    <property type="entry name" value="SpoIID/LytB_N"/>
</dbReference>
<dbReference type="InterPro" id="IPR013486">
    <property type="entry name" value="SpoIID/LytB"/>
</dbReference>
<sequence length="444" mass="48669">MNFRISALLPPLLTGVRGLQSPQSKPTLSGIPATLAPQDRLQIDTSALQGPGADLFASHEAWLQEMQKINHVSPTMESLPDFSVTPLRIGVSLAQKQASFSVEKGNLCVDTPQGTVRLGYFENTRFQIQAQAGGFQIKTAEGQDLGSFEGVLRFENESDRVSINGSRYRGSLEIRPHPENPASFNLINTVMLEDYLLSVVPSESPASWPLESLKAQAMAARTYAVSNWRKREALGFDMNADTSDQMYTGIQGEQPSSSQAVKATQNQIITYQGKPITALFFSCSGGMTDSAQEVWGTDLPYIQPVKDFDQEAPRYRWSKTMNQAQLQGALKKLGLNVGRLREIEILEKTPQGRAKRILFKGSQGQAEADANKFRFAAGLSSTLWTPQSNGTPPQEFVFSGGGWGHGLGMSQWGARQMAADGKSATEIIQHYYQNIEVSALQPET</sequence>
<proteinExistence type="predicted"/>
<dbReference type="PANTHER" id="PTHR30032">
    <property type="entry name" value="N-ACETYLMURAMOYL-L-ALANINE AMIDASE-RELATED"/>
    <property type="match status" value="1"/>
</dbReference>
<dbReference type="GO" id="GO:0030288">
    <property type="term" value="C:outer membrane-bounded periplasmic space"/>
    <property type="evidence" value="ECO:0007669"/>
    <property type="project" value="TreeGrafter"/>
</dbReference>
<gene>
    <name evidence="2" type="ORF">COW36_23325</name>
</gene>
<accession>A0A2M7FXF9</accession>
<feature type="domain" description="Sporulation stage II protein D amidase enhancer LytB N-terminal" evidence="1">
    <location>
        <begin position="183"/>
        <end position="271"/>
    </location>
</feature>